<dbReference type="Proteomes" id="UP000002009">
    <property type="component" value="Chromosome 6"/>
</dbReference>
<keyword evidence="6" id="KW-1185">Reference proteome</keyword>
<dbReference type="RefSeq" id="XP_002502729.1">
    <property type="nucleotide sequence ID" value="XM_002502683.1"/>
</dbReference>
<dbReference type="STRING" id="296587.C1E7I2"/>
<dbReference type="KEGG" id="mis:MICPUN_76780"/>
<dbReference type="eggNOG" id="KOG0028">
    <property type="taxonomic scope" value="Eukaryota"/>
</dbReference>
<feature type="non-terminal residue" evidence="5">
    <location>
        <position position="1"/>
    </location>
</feature>
<dbReference type="EMBL" id="CP001327">
    <property type="protein sequence ID" value="ACO63987.1"/>
    <property type="molecule type" value="Genomic_DNA"/>
</dbReference>
<dbReference type="PANTHER" id="PTHR45942">
    <property type="entry name" value="PROTEIN PHOSPATASE 3 REGULATORY SUBUNIT B ALPHA ISOFORM TYPE 1"/>
    <property type="match status" value="1"/>
</dbReference>
<accession>C1E7I2</accession>
<protein>
    <recommendedName>
        <fullName evidence="4">EF-hand domain-containing protein</fullName>
    </recommendedName>
</protein>
<dbReference type="InterPro" id="IPR002048">
    <property type="entry name" value="EF_hand_dom"/>
</dbReference>
<gene>
    <name evidence="5" type="ORF">MICPUN_76780</name>
</gene>
<dbReference type="InParanoid" id="C1E7I2"/>
<sequence length="146" mass="16778">DKTRRVKAAFDAFDADGSGELEVDELREVMAHLGLELTKGEFDHYVAALMQDYDVDNSGSLDFWEFEKFYEQCLASDDLRAAVHAAFKKFDTDKSGSLEIPELYNVLKEIGVDLDRDTFDEYADALMEDYDEDDSGTLDFREFHKF</sequence>
<feature type="domain" description="EF-hand" evidence="4">
    <location>
        <begin position="1"/>
        <end position="36"/>
    </location>
</feature>
<dbReference type="FunFam" id="1.10.238.10:FF:000178">
    <property type="entry name" value="Calmodulin-2 A"/>
    <property type="match status" value="1"/>
</dbReference>
<reference evidence="5 6" key="1">
    <citation type="journal article" date="2009" name="Science">
        <title>Green evolution and dynamic adaptations revealed by genomes of the marine picoeukaryotes Micromonas.</title>
        <authorList>
            <person name="Worden A.Z."/>
            <person name="Lee J.H."/>
            <person name="Mock T."/>
            <person name="Rouze P."/>
            <person name="Simmons M.P."/>
            <person name="Aerts A.L."/>
            <person name="Allen A.E."/>
            <person name="Cuvelier M.L."/>
            <person name="Derelle E."/>
            <person name="Everett M.V."/>
            <person name="Foulon E."/>
            <person name="Grimwood J."/>
            <person name="Gundlach H."/>
            <person name="Henrissat B."/>
            <person name="Napoli C."/>
            <person name="McDonald S.M."/>
            <person name="Parker M.S."/>
            <person name="Rombauts S."/>
            <person name="Salamov A."/>
            <person name="Von Dassow P."/>
            <person name="Badger J.H."/>
            <person name="Coutinho P.M."/>
            <person name="Demir E."/>
            <person name="Dubchak I."/>
            <person name="Gentemann C."/>
            <person name="Eikrem W."/>
            <person name="Gready J.E."/>
            <person name="John U."/>
            <person name="Lanier W."/>
            <person name="Lindquist E.A."/>
            <person name="Lucas S."/>
            <person name="Mayer K.F."/>
            <person name="Moreau H."/>
            <person name="Not F."/>
            <person name="Otillar R."/>
            <person name="Panaud O."/>
            <person name="Pangilinan J."/>
            <person name="Paulsen I."/>
            <person name="Piegu B."/>
            <person name="Poliakov A."/>
            <person name="Robbens S."/>
            <person name="Schmutz J."/>
            <person name="Toulza E."/>
            <person name="Wyss T."/>
            <person name="Zelensky A."/>
            <person name="Zhou K."/>
            <person name="Armbrust E.V."/>
            <person name="Bhattacharya D."/>
            <person name="Goodenough U.W."/>
            <person name="Van de Peer Y."/>
            <person name="Grigoriev I.V."/>
        </authorList>
    </citation>
    <scope>NUCLEOTIDE SEQUENCE [LARGE SCALE GENOMIC DNA]</scope>
    <source>
        <strain evidence="6">RCC299 / NOUM17</strain>
    </source>
</reference>
<evidence type="ECO:0000313" key="5">
    <source>
        <dbReference type="EMBL" id="ACO63987.1"/>
    </source>
</evidence>
<organism evidence="5 6">
    <name type="scientific">Micromonas commoda (strain RCC299 / NOUM17 / CCMP2709)</name>
    <name type="common">Picoplanktonic green alga</name>
    <dbReference type="NCBI Taxonomy" id="296587"/>
    <lineage>
        <taxon>Eukaryota</taxon>
        <taxon>Viridiplantae</taxon>
        <taxon>Chlorophyta</taxon>
        <taxon>Mamiellophyceae</taxon>
        <taxon>Mamiellales</taxon>
        <taxon>Mamiellaceae</taxon>
        <taxon>Micromonas</taxon>
    </lineage>
</organism>
<feature type="domain" description="EF-hand" evidence="4">
    <location>
        <begin position="118"/>
        <end position="146"/>
    </location>
</feature>
<feature type="domain" description="EF-hand" evidence="4">
    <location>
        <begin position="41"/>
        <end position="76"/>
    </location>
</feature>
<evidence type="ECO:0000256" key="2">
    <source>
        <dbReference type="ARBA" id="ARBA00022737"/>
    </source>
</evidence>
<dbReference type="AlphaFoldDB" id="C1E7I2"/>
<evidence type="ECO:0000313" key="6">
    <source>
        <dbReference type="Proteomes" id="UP000002009"/>
    </source>
</evidence>
<feature type="domain" description="EF-hand" evidence="4">
    <location>
        <begin position="78"/>
        <end position="113"/>
    </location>
</feature>
<evidence type="ECO:0000256" key="1">
    <source>
        <dbReference type="ARBA" id="ARBA00022723"/>
    </source>
</evidence>
<proteinExistence type="predicted"/>
<dbReference type="InterPro" id="IPR018247">
    <property type="entry name" value="EF_Hand_1_Ca_BS"/>
</dbReference>
<feature type="non-terminal residue" evidence="5">
    <location>
        <position position="146"/>
    </location>
</feature>
<dbReference type="GeneID" id="8244366"/>
<dbReference type="Pfam" id="PF13499">
    <property type="entry name" value="EF-hand_7"/>
    <property type="match status" value="2"/>
</dbReference>
<dbReference type="InterPro" id="IPR011992">
    <property type="entry name" value="EF-hand-dom_pair"/>
</dbReference>
<dbReference type="PROSITE" id="PS50222">
    <property type="entry name" value="EF_HAND_2"/>
    <property type="match status" value="4"/>
</dbReference>
<dbReference type="SMART" id="SM00054">
    <property type="entry name" value="EFh"/>
    <property type="match status" value="4"/>
</dbReference>
<dbReference type="PROSITE" id="PS00018">
    <property type="entry name" value="EF_HAND_1"/>
    <property type="match status" value="4"/>
</dbReference>
<dbReference type="Gene3D" id="1.10.238.10">
    <property type="entry name" value="EF-hand"/>
    <property type="match status" value="2"/>
</dbReference>
<name>C1E7I2_MICCC</name>
<dbReference type="GO" id="GO:0005509">
    <property type="term" value="F:calcium ion binding"/>
    <property type="evidence" value="ECO:0007669"/>
    <property type="project" value="InterPro"/>
</dbReference>
<keyword evidence="3" id="KW-0106">Calcium</keyword>
<keyword evidence="2" id="KW-0677">Repeat</keyword>
<evidence type="ECO:0000259" key="4">
    <source>
        <dbReference type="PROSITE" id="PS50222"/>
    </source>
</evidence>
<dbReference type="OMA" id="TIDCCEF"/>
<dbReference type="GO" id="GO:0043226">
    <property type="term" value="C:organelle"/>
    <property type="evidence" value="ECO:0007669"/>
    <property type="project" value="UniProtKB-ARBA"/>
</dbReference>
<dbReference type="OrthoDB" id="26525at2759"/>
<evidence type="ECO:0000256" key="3">
    <source>
        <dbReference type="ARBA" id="ARBA00022837"/>
    </source>
</evidence>
<keyword evidence="1" id="KW-0479">Metal-binding</keyword>
<dbReference type="SUPFAM" id="SSF47473">
    <property type="entry name" value="EF-hand"/>
    <property type="match status" value="1"/>
</dbReference>